<gene>
    <name evidence="2" type="ORF">SAMN05428953_104193</name>
</gene>
<evidence type="ECO:0000256" key="1">
    <source>
        <dbReference type="SAM" id="MobiDB-lite"/>
    </source>
</evidence>
<dbReference type="AlphaFoldDB" id="A0A1G8QXD4"/>
<reference evidence="3" key="1">
    <citation type="submission" date="2016-10" db="EMBL/GenBank/DDBJ databases">
        <authorList>
            <person name="Varghese N."/>
            <person name="Submissions S."/>
        </authorList>
    </citation>
    <scope>NUCLEOTIDE SEQUENCE [LARGE SCALE GENOMIC DNA]</scope>
    <source>
        <strain evidence="3">CGMCC 1.11022</strain>
    </source>
</reference>
<evidence type="ECO:0000313" key="3">
    <source>
        <dbReference type="Proteomes" id="UP000198894"/>
    </source>
</evidence>
<dbReference type="EMBL" id="FNEE01000004">
    <property type="protein sequence ID" value="SDJ09358.1"/>
    <property type="molecule type" value="Genomic_DNA"/>
</dbReference>
<evidence type="ECO:0000313" key="2">
    <source>
        <dbReference type="EMBL" id="SDJ09358.1"/>
    </source>
</evidence>
<organism evidence="2 3">
    <name type="scientific">Mesorhizobium muleiense</name>
    <dbReference type="NCBI Taxonomy" id="1004279"/>
    <lineage>
        <taxon>Bacteria</taxon>
        <taxon>Pseudomonadati</taxon>
        <taxon>Pseudomonadota</taxon>
        <taxon>Alphaproteobacteria</taxon>
        <taxon>Hyphomicrobiales</taxon>
        <taxon>Phyllobacteriaceae</taxon>
        <taxon>Mesorhizobium</taxon>
    </lineage>
</organism>
<feature type="region of interest" description="Disordered" evidence="1">
    <location>
        <begin position="59"/>
        <end position="96"/>
    </location>
</feature>
<dbReference type="RefSeq" id="WP_091592765.1">
    <property type="nucleotide sequence ID" value="NZ_FNEE01000004.1"/>
</dbReference>
<feature type="compositionally biased region" description="Polar residues" evidence="1">
    <location>
        <begin position="86"/>
        <end position="96"/>
    </location>
</feature>
<proteinExistence type="predicted"/>
<protein>
    <submittedName>
        <fullName evidence="2">Uncharacterized protein</fullName>
    </submittedName>
</protein>
<sequence length="96" mass="10585">MAKRERLGYPPLAEAIRQFISAEDNRHHVHKLLGLEVEQELTPTLASLLEAIGKAGRERNSIAALTGPAKGSPPPLRNKRRAHNGCASTENWPPQF</sequence>
<name>A0A1G8QXD4_9HYPH</name>
<keyword evidence="3" id="KW-1185">Reference proteome</keyword>
<dbReference type="Proteomes" id="UP000198894">
    <property type="component" value="Unassembled WGS sequence"/>
</dbReference>
<accession>A0A1G8QXD4</accession>